<keyword evidence="3" id="KW-1185">Reference proteome</keyword>
<reference evidence="2 3" key="1">
    <citation type="submission" date="2017-12" db="EMBL/GenBank/DDBJ databases">
        <title>Genome Sequence of a Multidrug-Resistant Candida haemulonii Isolate from a Patient with Chronic Leg Ulcers in Israel.</title>
        <authorList>
            <person name="Chow N.A."/>
            <person name="Gade L."/>
            <person name="Batra D."/>
            <person name="Rowe L.A."/>
            <person name="Ben-Ami R."/>
            <person name="Loparev V.N."/>
            <person name="Litvintseva A.P."/>
        </authorList>
    </citation>
    <scope>NUCLEOTIDE SEQUENCE [LARGE SCALE GENOMIC DNA]</scope>
    <source>
        <strain evidence="2 3">B11899</strain>
    </source>
</reference>
<dbReference type="AlphaFoldDB" id="A0A2V1AVH2"/>
<keyword evidence="1" id="KW-1133">Transmembrane helix</keyword>
<organism evidence="2 3">
    <name type="scientific">Candidozyma haemuli</name>
    <dbReference type="NCBI Taxonomy" id="45357"/>
    <lineage>
        <taxon>Eukaryota</taxon>
        <taxon>Fungi</taxon>
        <taxon>Dikarya</taxon>
        <taxon>Ascomycota</taxon>
        <taxon>Saccharomycotina</taxon>
        <taxon>Pichiomycetes</taxon>
        <taxon>Metschnikowiaceae</taxon>
        <taxon>Candidozyma</taxon>
    </lineage>
</organism>
<feature type="transmembrane region" description="Helical" evidence="1">
    <location>
        <begin position="35"/>
        <end position="54"/>
    </location>
</feature>
<name>A0A2V1AVH2_9ASCO</name>
<keyword evidence="1" id="KW-0472">Membrane</keyword>
<evidence type="ECO:0008006" key="4">
    <source>
        <dbReference type="Google" id="ProtNLM"/>
    </source>
</evidence>
<sequence>MEKFSNWRDKGTGISPFMPVDNPQPPIKKFLVNPFVVAFKIPALYILYAFTLIAPKPVFSIILKHIFGVSDIDLSVEGVRKAKTAEIDRKRPGLNHLVVANYVSPIDVLILYVISAVKSINSVVVVIPRGTKLYALNFWQFSQVPFLEPHAPLPGEVLQDYVSLKDKFVILFPEETPSNNKAVLPFNKTIDPALLQLPGFSFSTIVLRVYPNLITLPVPNVTRFQYVCKLLTVGKVFVKAKIVPHVESTKFSLKAAREVFPDNGLSLVGDELNLAEKTKFFSYYKGYALSQVTKNQ</sequence>
<dbReference type="STRING" id="45357.A0A2V1AVH2"/>
<accession>A0A2V1AVH2</accession>
<evidence type="ECO:0000313" key="2">
    <source>
        <dbReference type="EMBL" id="PVH21526.1"/>
    </source>
</evidence>
<dbReference type="RefSeq" id="XP_025342466.1">
    <property type="nucleotide sequence ID" value="XM_025484251.1"/>
</dbReference>
<dbReference type="Proteomes" id="UP000244309">
    <property type="component" value="Unassembled WGS sequence"/>
</dbReference>
<dbReference type="OrthoDB" id="272512at2759"/>
<dbReference type="EMBL" id="PKFO01000005">
    <property type="protein sequence ID" value="PVH21526.1"/>
    <property type="molecule type" value="Genomic_DNA"/>
</dbReference>
<comment type="caution">
    <text evidence="2">The sequence shown here is derived from an EMBL/GenBank/DDBJ whole genome shotgun (WGS) entry which is preliminary data.</text>
</comment>
<dbReference type="VEuPathDB" id="FungiDB:CXQ85_000507"/>
<evidence type="ECO:0000256" key="1">
    <source>
        <dbReference type="SAM" id="Phobius"/>
    </source>
</evidence>
<evidence type="ECO:0000313" key="3">
    <source>
        <dbReference type="Proteomes" id="UP000244309"/>
    </source>
</evidence>
<protein>
    <recommendedName>
        <fullName evidence="4">Phospholipid/glycerol acyltransferase domain-containing protein</fullName>
    </recommendedName>
</protein>
<gene>
    <name evidence="2" type="ORF">CXQ85_000507</name>
</gene>
<proteinExistence type="predicted"/>
<dbReference type="GeneID" id="37005840"/>
<keyword evidence="1" id="KW-0812">Transmembrane</keyword>